<feature type="compositionally biased region" description="Basic and acidic residues" evidence="1">
    <location>
        <begin position="70"/>
        <end position="81"/>
    </location>
</feature>
<reference evidence="2" key="1">
    <citation type="journal article" date="2023" name="Mol. Phylogenet. Evol.">
        <title>Genome-scale phylogeny and comparative genomics of the fungal order Sordariales.</title>
        <authorList>
            <person name="Hensen N."/>
            <person name="Bonometti L."/>
            <person name="Westerberg I."/>
            <person name="Brannstrom I.O."/>
            <person name="Guillou S."/>
            <person name="Cros-Aarteil S."/>
            <person name="Calhoun S."/>
            <person name="Haridas S."/>
            <person name="Kuo A."/>
            <person name="Mondo S."/>
            <person name="Pangilinan J."/>
            <person name="Riley R."/>
            <person name="LaButti K."/>
            <person name="Andreopoulos B."/>
            <person name="Lipzen A."/>
            <person name="Chen C."/>
            <person name="Yan M."/>
            <person name="Daum C."/>
            <person name="Ng V."/>
            <person name="Clum A."/>
            <person name="Steindorff A."/>
            <person name="Ohm R.A."/>
            <person name="Martin F."/>
            <person name="Silar P."/>
            <person name="Natvig D.O."/>
            <person name="Lalanne C."/>
            <person name="Gautier V."/>
            <person name="Ament-Velasquez S.L."/>
            <person name="Kruys A."/>
            <person name="Hutchinson M.I."/>
            <person name="Powell A.J."/>
            <person name="Barry K."/>
            <person name="Miller A.N."/>
            <person name="Grigoriev I.V."/>
            <person name="Debuchy R."/>
            <person name="Gladieux P."/>
            <person name="Hiltunen Thoren M."/>
            <person name="Johannesson H."/>
        </authorList>
    </citation>
    <scope>NUCLEOTIDE SEQUENCE</scope>
    <source>
        <strain evidence="2">CBS 731.68</strain>
    </source>
</reference>
<feature type="region of interest" description="Disordered" evidence="1">
    <location>
        <begin position="57"/>
        <end position="81"/>
    </location>
</feature>
<feature type="non-terminal residue" evidence="2">
    <location>
        <position position="1"/>
    </location>
</feature>
<name>A0AAN6Z6F6_9PEZI</name>
<organism evidence="2 3">
    <name type="scientific">Parathielavia appendiculata</name>
    <dbReference type="NCBI Taxonomy" id="2587402"/>
    <lineage>
        <taxon>Eukaryota</taxon>
        <taxon>Fungi</taxon>
        <taxon>Dikarya</taxon>
        <taxon>Ascomycota</taxon>
        <taxon>Pezizomycotina</taxon>
        <taxon>Sordariomycetes</taxon>
        <taxon>Sordariomycetidae</taxon>
        <taxon>Sordariales</taxon>
        <taxon>Chaetomiaceae</taxon>
        <taxon>Parathielavia</taxon>
    </lineage>
</organism>
<keyword evidence="3" id="KW-1185">Reference proteome</keyword>
<feature type="compositionally biased region" description="Polar residues" evidence="1">
    <location>
        <begin position="57"/>
        <end position="69"/>
    </location>
</feature>
<dbReference type="AlphaFoldDB" id="A0AAN6Z6F6"/>
<comment type="caution">
    <text evidence="2">The sequence shown here is derived from an EMBL/GenBank/DDBJ whole genome shotgun (WGS) entry which is preliminary data.</text>
</comment>
<dbReference type="RefSeq" id="XP_062651231.1">
    <property type="nucleotide sequence ID" value="XM_062792147.1"/>
</dbReference>
<evidence type="ECO:0000313" key="3">
    <source>
        <dbReference type="Proteomes" id="UP001302602"/>
    </source>
</evidence>
<feature type="region of interest" description="Disordered" evidence="1">
    <location>
        <begin position="1"/>
        <end position="30"/>
    </location>
</feature>
<gene>
    <name evidence="2" type="ORF">N657DRAFT_641457</name>
</gene>
<dbReference type="Proteomes" id="UP001302602">
    <property type="component" value="Unassembled WGS sequence"/>
</dbReference>
<dbReference type="EMBL" id="MU853224">
    <property type="protein sequence ID" value="KAK4127460.1"/>
    <property type="molecule type" value="Genomic_DNA"/>
</dbReference>
<evidence type="ECO:0000313" key="2">
    <source>
        <dbReference type="EMBL" id="KAK4127460.1"/>
    </source>
</evidence>
<accession>A0AAN6Z6F6</accession>
<protein>
    <submittedName>
        <fullName evidence="2">Uncharacterized protein</fullName>
    </submittedName>
</protein>
<sequence length="81" mass="8637">MLAAGLGEGLDISGQDTKAASPETCERRSLPAKTSSYLPYTCMQCLQSTRHAKTLVTLTTPETKSSPTKEASDRSNGRSES</sequence>
<dbReference type="GeneID" id="87828916"/>
<evidence type="ECO:0000256" key="1">
    <source>
        <dbReference type="SAM" id="MobiDB-lite"/>
    </source>
</evidence>
<reference evidence="2" key="2">
    <citation type="submission" date="2023-05" db="EMBL/GenBank/DDBJ databases">
        <authorList>
            <consortium name="Lawrence Berkeley National Laboratory"/>
            <person name="Steindorff A."/>
            <person name="Hensen N."/>
            <person name="Bonometti L."/>
            <person name="Westerberg I."/>
            <person name="Brannstrom I.O."/>
            <person name="Guillou S."/>
            <person name="Cros-Aarteil S."/>
            <person name="Calhoun S."/>
            <person name="Haridas S."/>
            <person name="Kuo A."/>
            <person name="Mondo S."/>
            <person name="Pangilinan J."/>
            <person name="Riley R."/>
            <person name="Labutti K."/>
            <person name="Andreopoulos B."/>
            <person name="Lipzen A."/>
            <person name="Chen C."/>
            <person name="Yanf M."/>
            <person name="Daum C."/>
            <person name="Ng V."/>
            <person name="Clum A."/>
            <person name="Ohm R."/>
            <person name="Martin F."/>
            <person name="Silar P."/>
            <person name="Natvig D."/>
            <person name="Lalanne C."/>
            <person name="Gautier V."/>
            <person name="Ament-Velasquez S.L."/>
            <person name="Kruys A."/>
            <person name="Hutchinson M.I."/>
            <person name="Powell A.J."/>
            <person name="Barry K."/>
            <person name="Miller A.N."/>
            <person name="Grigoriev I.V."/>
            <person name="Debuchy R."/>
            <person name="Gladieux P."/>
            <person name="Thoren M.H."/>
            <person name="Johannesson H."/>
        </authorList>
    </citation>
    <scope>NUCLEOTIDE SEQUENCE</scope>
    <source>
        <strain evidence="2">CBS 731.68</strain>
    </source>
</reference>
<proteinExistence type="predicted"/>